<dbReference type="EMBL" id="SLXH01000013">
    <property type="protein sequence ID" value="TCP17296.1"/>
    <property type="molecule type" value="Genomic_DNA"/>
</dbReference>
<keyword evidence="3" id="KW-1185">Reference proteome</keyword>
<gene>
    <name evidence="2" type="ORF">EV674_11363</name>
</gene>
<dbReference type="Proteomes" id="UP000295182">
    <property type="component" value="Unassembled WGS sequence"/>
</dbReference>
<sequence>MPAHSTRSTAAQRGRAVGRRASAVWWSVWLVLALVLAPALGQMHRAVHGDAAPALSAHSVHGGPHAAPGDQTSWVAALFSGHHLVDCQLLDQLTLGDVPRSAPALAHAAPATAPPAGPPAHFSARRTAAFQARAPPLAMGWGAPPAPSHT</sequence>
<evidence type="ECO:0000256" key="1">
    <source>
        <dbReference type="SAM" id="Phobius"/>
    </source>
</evidence>
<comment type="caution">
    <text evidence="2">The sequence shown here is derived from an EMBL/GenBank/DDBJ whole genome shotgun (WGS) entry which is preliminary data.</text>
</comment>
<name>A0A4V2SJX7_9BURK</name>
<proteinExistence type="predicted"/>
<evidence type="ECO:0000313" key="3">
    <source>
        <dbReference type="Proteomes" id="UP000295182"/>
    </source>
</evidence>
<reference evidence="2 3" key="1">
    <citation type="submission" date="2019-03" db="EMBL/GenBank/DDBJ databases">
        <title>Genomic Encyclopedia of Type Strains, Phase IV (KMG-IV): sequencing the most valuable type-strain genomes for metagenomic binning, comparative biology and taxonomic classification.</title>
        <authorList>
            <person name="Goeker M."/>
        </authorList>
    </citation>
    <scope>NUCLEOTIDE SEQUENCE [LARGE SCALE GENOMIC DNA]</scope>
    <source>
        <strain evidence="2 3">DSM 1837</strain>
    </source>
</reference>
<keyword evidence="1" id="KW-1133">Transmembrane helix</keyword>
<evidence type="ECO:0000313" key="2">
    <source>
        <dbReference type="EMBL" id="TCP17296.1"/>
    </source>
</evidence>
<accession>A0A4V2SJX7</accession>
<dbReference type="AlphaFoldDB" id="A0A4V2SJX7"/>
<dbReference type="RefSeq" id="WP_241524925.1">
    <property type="nucleotide sequence ID" value="NZ_QXNC01000013.1"/>
</dbReference>
<keyword evidence="1" id="KW-0812">Transmembrane</keyword>
<keyword evidence="1" id="KW-0472">Membrane</keyword>
<organism evidence="2 3">
    <name type="scientific">Simplicispira metamorpha</name>
    <dbReference type="NCBI Taxonomy" id="80881"/>
    <lineage>
        <taxon>Bacteria</taxon>
        <taxon>Pseudomonadati</taxon>
        <taxon>Pseudomonadota</taxon>
        <taxon>Betaproteobacteria</taxon>
        <taxon>Burkholderiales</taxon>
        <taxon>Comamonadaceae</taxon>
        <taxon>Simplicispira</taxon>
    </lineage>
</organism>
<feature type="transmembrane region" description="Helical" evidence="1">
    <location>
        <begin position="21"/>
        <end position="40"/>
    </location>
</feature>
<protein>
    <submittedName>
        <fullName evidence="2">Uncharacterized protein</fullName>
    </submittedName>
</protein>